<gene>
    <name evidence="4" type="ORF">NMP03_14165</name>
</gene>
<evidence type="ECO:0000256" key="2">
    <source>
        <dbReference type="ARBA" id="ARBA00022691"/>
    </source>
</evidence>
<dbReference type="InterPro" id="IPR050320">
    <property type="entry name" value="N5-glutamine_MTase"/>
</dbReference>
<sequence length="375" mass="39736">MNFTSMKLDPAALAAIREVLDDTMYALVDFRLALEAPISPTGFPRAEQLGAVIARLDPSTRAIFALLRLGQSVDAEGLEASALGGAIDALARSGLIERRGDAWRTVDLLLVPIEGVYLFVSTPPSYPTATRPADVWFDLSSYVLAKALPSTLADESVLDLCCGSGVQGILCATRGARSVLGLDINEGAVRLARINAALNRVAERTEFRVSDGVDALAQGERFDLVICNTPYAPVTGGALTIERIGNRVLIDMIDSIPGAMTAKGRAILAAWRSAGLRGRTAQHDYLAARLAQAGLGTRAFVERAPDTREGVLKILAADAEAALGAEPAQILAARAAELLASAPIDGFYNQLIRCERRVPEAQTFGLDLAPVGDSR</sequence>
<dbReference type="InterPro" id="IPR007848">
    <property type="entry name" value="Small_mtfrase_dom"/>
</dbReference>
<dbReference type="CDD" id="cd02440">
    <property type="entry name" value="AdoMet_MTases"/>
    <property type="match status" value="1"/>
</dbReference>
<keyword evidence="1 4" id="KW-0489">Methyltransferase</keyword>
<dbReference type="GO" id="GO:0008168">
    <property type="term" value="F:methyltransferase activity"/>
    <property type="evidence" value="ECO:0007669"/>
    <property type="project" value="UniProtKB-KW"/>
</dbReference>
<organism evidence="4 5">
    <name type="scientific">Sphingomonas qomolangmaensis</name>
    <dbReference type="NCBI Taxonomy" id="2918765"/>
    <lineage>
        <taxon>Bacteria</taxon>
        <taxon>Pseudomonadati</taxon>
        <taxon>Pseudomonadota</taxon>
        <taxon>Alphaproteobacteria</taxon>
        <taxon>Sphingomonadales</taxon>
        <taxon>Sphingomonadaceae</taxon>
        <taxon>Sphingomonas</taxon>
    </lineage>
</organism>
<feature type="domain" description="Methyltransferase small" evidence="3">
    <location>
        <begin position="137"/>
        <end position="232"/>
    </location>
</feature>
<keyword evidence="5" id="KW-1185">Reference proteome</keyword>
<dbReference type="Gene3D" id="3.40.50.150">
    <property type="entry name" value="Vaccinia Virus protein VP39"/>
    <property type="match status" value="1"/>
</dbReference>
<dbReference type="EMBL" id="CP101740">
    <property type="protein sequence ID" value="UUL82310.1"/>
    <property type="molecule type" value="Genomic_DNA"/>
</dbReference>
<protein>
    <submittedName>
        <fullName evidence="4">Methyltransferase</fullName>
    </submittedName>
</protein>
<evidence type="ECO:0000259" key="3">
    <source>
        <dbReference type="Pfam" id="PF05175"/>
    </source>
</evidence>
<dbReference type="GO" id="GO:0032259">
    <property type="term" value="P:methylation"/>
    <property type="evidence" value="ECO:0007669"/>
    <property type="project" value="UniProtKB-KW"/>
</dbReference>
<dbReference type="PANTHER" id="PTHR18895">
    <property type="entry name" value="HEMK METHYLTRANSFERASE"/>
    <property type="match status" value="1"/>
</dbReference>
<dbReference type="SUPFAM" id="SSF53335">
    <property type="entry name" value="S-adenosyl-L-methionine-dependent methyltransferases"/>
    <property type="match status" value="1"/>
</dbReference>
<proteinExistence type="predicted"/>
<dbReference type="InterPro" id="IPR029063">
    <property type="entry name" value="SAM-dependent_MTases_sf"/>
</dbReference>
<dbReference type="RefSeq" id="WP_256506119.1">
    <property type="nucleotide sequence ID" value="NZ_CP101740.1"/>
</dbReference>
<evidence type="ECO:0000313" key="5">
    <source>
        <dbReference type="Proteomes" id="UP001058533"/>
    </source>
</evidence>
<reference evidence="4" key="1">
    <citation type="submission" date="2022-07" db="EMBL/GenBank/DDBJ databases">
        <title>Sphingomonas sp. nov., a novel bacterium isolated from the north slope of the Mount Everest.</title>
        <authorList>
            <person name="Cui X."/>
            <person name="Liu Y."/>
        </authorList>
    </citation>
    <scope>NUCLEOTIDE SEQUENCE</scope>
    <source>
        <strain evidence="4">S5-59</strain>
    </source>
</reference>
<keyword evidence="2" id="KW-0949">S-adenosyl-L-methionine</keyword>
<name>A0ABY5L5T2_9SPHN</name>
<dbReference type="Proteomes" id="UP001058533">
    <property type="component" value="Chromosome"/>
</dbReference>
<keyword evidence="1 4" id="KW-0808">Transferase</keyword>
<dbReference type="PANTHER" id="PTHR18895:SF74">
    <property type="entry name" value="MTRF1L RELEASE FACTOR GLUTAMINE METHYLTRANSFERASE"/>
    <property type="match status" value="1"/>
</dbReference>
<dbReference type="Pfam" id="PF05175">
    <property type="entry name" value="MTS"/>
    <property type="match status" value="1"/>
</dbReference>
<accession>A0ABY5L5T2</accession>
<evidence type="ECO:0000313" key="4">
    <source>
        <dbReference type="EMBL" id="UUL82310.1"/>
    </source>
</evidence>
<evidence type="ECO:0000256" key="1">
    <source>
        <dbReference type="ARBA" id="ARBA00022603"/>
    </source>
</evidence>